<accession>A0A2P8PUZ7</accession>
<gene>
    <name evidence="3" type="ORF">C6Y14_40020</name>
</gene>
<feature type="region of interest" description="Disordered" evidence="1">
    <location>
        <begin position="188"/>
        <end position="228"/>
    </location>
</feature>
<dbReference type="InterPro" id="IPR000719">
    <property type="entry name" value="Prot_kinase_dom"/>
</dbReference>
<organism evidence="3 4">
    <name type="scientific">Streptomyces dioscori</name>
    <dbReference type="NCBI Taxonomy" id="2109333"/>
    <lineage>
        <taxon>Bacteria</taxon>
        <taxon>Bacillati</taxon>
        <taxon>Actinomycetota</taxon>
        <taxon>Actinomycetes</taxon>
        <taxon>Kitasatosporales</taxon>
        <taxon>Streptomycetaceae</taxon>
        <taxon>Streptomyces</taxon>
        <taxon>Streptomyces aurantiacus group</taxon>
    </lineage>
</organism>
<dbReference type="GO" id="GO:0004672">
    <property type="term" value="F:protein kinase activity"/>
    <property type="evidence" value="ECO:0007669"/>
    <property type="project" value="InterPro"/>
</dbReference>
<evidence type="ECO:0000313" key="3">
    <source>
        <dbReference type="EMBL" id="PSM37820.1"/>
    </source>
</evidence>
<dbReference type="PROSITE" id="PS50011">
    <property type="entry name" value="PROTEIN_KINASE_DOM"/>
    <property type="match status" value="1"/>
</dbReference>
<dbReference type="SUPFAM" id="SSF56112">
    <property type="entry name" value="Protein kinase-like (PK-like)"/>
    <property type="match status" value="1"/>
</dbReference>
<evidence type="ECO:0000259" key="2">
    <source>
        <dbReference type="PROSITE" id="PS50011"/>
    </source>
</evidence>
<feature type="domain" description="Protein kinase" evidence="2">
    <location>
        <begin position="236"/>
        <end position="504"/>
    </location>
</feature>
<comment type="caution">
    <text evidence="3">The sequence shown here is derived from an EMBL/GenBank/DDBJ whole genome shotgun (WGS) entry which is preliminary data.</text>
</comment>
<sequence>MPPADASLAYWILLLHVEDLSGRAEAVQMVLREKLREYVRKALGDARVRTRDCQERDRDTGLAVLVSSSASPLPLLREFVRSLCDSLGGHDDAFRETHHLSVRLGVHHGMVAVHGPHWSSRAINELIRLVEGTPAEPMRGGSGLLLVLSNAVHQTVVLGGHSGIRPYEYGPVQIPARESEDGSLVAWATVPHRGGPPRWATPSRDIRDESSPRTDPGGDLAESEGQPVPGISGPIIHRDFLLGAGGLGNVYAVVREVPGLSGPLAYKEYHRPDVLSRPAVLEDMVRFFRDLARRSPDEHAFLDSRLVWPLQIGYRGGSPAGYLMRRIPEEYTLKRPVLGGARSQDLSFLMNSDSYSEHIGLFVDDEQRLRLLKDLAGVLGVLHGHGIAVGDLSPMSILFRLDVWPRCLLLDCDSMRFGGHSALPPAETADWEVPEREKATRASDAYKFGLVALRLFNRDQVSTDSAALARHSDTLERLAVRSLSTRPRDRPALAQWILPIEQALAGCKPDFTMVSEVI</sequence>
<proteinExistence type="predicted"/>
<dbReference type="Gene3D" id="1.10.510.10">
    <property type="entry name" value="Transferase(Phosphotransferase) domain 1"/>
    <property type="match status" value="1"/>
</dbReference>
<dbReference type="EMBL" id="PYBJ01000035">
    <property type="protein sequence ID" value="PSM37820.1"/>
    <property type="molecule type" value="Genomic_DNA"/>
</dbReference>
<dbReference type="Proteomes" id="UP000240429">
    <property type="component" value="Unassembled WGS sequence"/>
</dbReference>
<evidence type="ECO:0000313" key="4">
    <source>
        <dbReference type="Proteomes" id="UP000240429"/>
    </source>
</evidence>
<dbReference type="AlphaFoldDB" id="A0A2P8PUZ7"/>
<dbReference type="GO" id="GO:0005524">
    <property type="term" value="F:ATP binding"/>
    <property type="evidence" value="ECO:0007669"/>
    <property type="project" value="InterPro"/>
</dbReference>
<evidence type="ECO:0000256" key="1">
    <source>
        <dbReference type="SAM" id="MobiDB-lite"/>
    </source>
</evidence>
<dbReference type="RefSeq" id="WP_107021856.1">
    <property type="nucleotide sequence ID" value="NZ_KZ679060.1"/>
</dbReference>
<dbReference type="InterPro" id="IPR011009">
    <property type="entry name" value="Kinase-like_dom_sf"/>
</dbReference>
<name>A0A2P8PUZ7_9ACTN</name>
<dbReference type="OrthoDB" id="3700382at2"/>
<keyword evidence="4" id="KW-1185">Reference proteome</keyword>
<protein>
    <recommendedName>
        <fullName evidence="2">Protein kinase domain-containing protein</fullName>
    </recommendedName>
</protein>
<reference evidence="3 4" key="1">
    <citation type="submission" date="2018-03" db="EMBL/GenBank/DDBJ databases">
        <title>Streptomyces dioscori sp. nov., a novel endophytic actinobacterium isolated from bulbil of Dioscorea bulbifera L.</title>
        <authorList>
            <person name="Zhikuan W."/>
        </authorList>
    </citation>
    <scope>NUCLEOTIDE SEQUENCE [LARGE SCALE GENOMIC DNA]</scope>
    <source>
        <strain evidence="3 4">A217</strain>
    </source>
</reference>